<evidence type="ECO:0000313" key="1">
    <source>
        <dbReference type="EMBL" id="KAL3311280.1"/>
    </source>
</evidence>
<protein>
    <submittedName>
        <fullName evidence="1">Uncharacterized protein</fullName>
    </submittedName>
</protein>
<name>A0ABD2PUZ3_9PLAT</name>
<reference evidence="1 2" key="1">
    <citation type="submission" date="2024-11" db="EMBL/GenBank/DDBJ databases">
        <title>Adaptive evolution of stress response genes in parasites aligns with host niche diversity.</title>
        <authorList>
            <person name="Hahn C."/>
            <person name="Resl P."/>
        </authorList>
    </citation>
    <scope>NUCLEOTIDE SEQUENCE [LARGE SCALE GENOMIC DNA]</scope>
    <source>
        <strain evidence="1">EGGRZ-B1_66</strain>
        <tissue evidence="1">Body</tissue>
    </source>
</reference>
<gene>
    <name evidence="1" type="ORF">Ciccas_010144</name>
</gene>
<evidence type="ECO:0000313" key="2">
    <source>
        <dbReference type="Proteomes" id="UP001626550"/>
    </source>
</evidence>
<feature type="non-terminal residue" evidence="1">
    <location>
        <position position="1"/>
    </location>
</feature>
<organism evidence="1 2">
    <name type="scientific">Cichlidogyrus casuarinus</name>
    <dbReference type="NCBI Taxonomy" id="1844966"/>
    <lineage>
        <taxon>Eukaryota</taxon>
        <taxon>Metazoa</taxon>
        <taxon>Spiralia</taxon>
        <taxon>Lophotrochozoa</taxon>
        <taxon>Platyhelminthes</taxon>
        <taxon>Monogenea</taxon>
        <taxon>Monopisthocotylea</taxon>
        <taxon>Dactylogyridea</taxon>
        <taxon>Ancyrocephalidae</taxon>
        <taxon>Cichlidogyrus</taxon>
    </lineage>
</organism>
<accession>A0ABD2PUZ3</accession>
<proteinExistence type="predicted"/>
<dbReference type="Proteomes" id="UP001626550">
    <property type="component" value="Unassembled WGS sequence"/>
</dbReference>
<keyword evidence="2" id="KW-1185">Reference proteome</keyword>
<dbReference type="AlphaFoldDB" id="A0ABD2PUZ3"/>
<sequence>ILIILVRLQDVNQGEMRVHSRKKSNHVVFSHADAEPRDRDEFILPPDPALEASNEQLFIGDTSSSKFCASDELSQSTIPPPCDFIG</sequence>
<comment type="caution">
    <text evidence="1">The sequence shown here is derived from an EMBL/GenBank/DDBJ whole genome shotgun (WGS) entry which is preliminary data.</text>
</comment>
<dbReference type="EMBL" id="JBJKFK010002320">
    <property type="protein sequence ID" value="KAL3311280.1"/>
    <property type="molecule type" value="Genomic_DNA"/>
</dbReference>